<accession>A0ACC1NMP0</accession>
<dbReference type="Proteomes" id="UP001143910">
    <property type="component" value="Unassembled WGS sequence"/>
</dbReference>
<reference evidence="1" key="1">
    <citation type="submission" date="2022-08" db="EMBL/GenBank/DDBJ databases">
        <title>Genome Sequence of Lecanicillium fungicola.</title>
        <authorList>
            <person name="Buettner E."/>
        </authorList>
    </citation>
    <scope>NUCLEOTIDE SEQUENCE</scope>
    <source>
        <strain evidence="1">Babe33</strain>
    </source>
</reference>
<keyword evidence="2" id="KW-1185">Reference proteome</keyword>
<comment type="caution">
    <text evidence="1">The sequence shown here is derived from an EMBL/GenBank/DDBJ whole genome shotgun (WGS) entry which is preliminary data.</text>
</comment>
<sequence length="240" mass="25696">MVSIKISLPVLGLFVGAWAAPTTNCSTNSTGSSIKWVDCPVPLANLSVLPLNCAQFAVPLDYTDKSSNETVKLDLIRVPATKQPALGSILLNYGGPGLTSLATTAELAFVLNMFSGGRYDLVSFDPRGTAAALPFTCFSNDFEAQQLSEFSAVFAEPEDREAMGKLWAGADILKSKVCRGTEQDWFSDWHCVYFARPSSTALGENVPSTSHQTHILACPASCEERAGRGIAVWPTIVVLS</sequence>
<name>A0ACC1NMP0_9HYPO</name>
<proteinExistence type="predicted"/>
<protein>
    <submittedName>
        <fullName evidence="1">Uncharacterized protein</fullName>
    </submittedName>
</protein>
<gene>
    <name evidence="1" type="ORF">NQ176_g2583</name>
</gene>
<evidence type="ECO:0000313" key="1">
    <source>
        <dbReference type="EMBL" id="KAJ2980532.1"/>
    </source>
</evidence>
<dbReference type="EMBL" id="JANJQO010000192">
    <property type="protein sequence ID" value="KAJ2980532.1"/>
    <property type="molecule type" value="Genomic_DNA"/>
</dbReference>
<organism evidence="1 2">
    <name type="scientific">Zarea fungicola</name>
    <dbReference type="NCBI Taxonomy" id="93591"/>
    <lineage>
        <taxon>Eukaryota</taxon>
        <taxon>Fungi</taxon>
        <taxon>Dikarya</taxon>
        <taxon>Ascomycota</taxon>
        <taxon>Pezizomycotina</taxon>
        <taxon>Sordariomycetes</taxon>
        <taxon>Hypocreomycetidae</taxon>
        <taxon>Hypocreales</taxon>
        <taxon>Cordycipitaceae</taxon>
        <taxon>Zarea</taxon>
    </lineage>
</organism>
<evidence type="ECO:0000313" key="2">
    <source>
        <dbReference type="Proteomes" id="UP001143910"/>
    </source>
</evidence>